<protein>
    <submittedName>
        <fullName evidence="3">DUF4283 domain-containing protein</fullName>
    </submittedName>
</protein>
<dbReference type="Proteomes" id="UP000095287">
    <property type="component" value="Unplaced"/>
</dbReference>
<dbReference type="WBParaSite" id="L893_g11565.t1">
    <property type="protein sequence ID" value="L893_g11565.t1"/>
    <property type="gene ID" value="L893_g11565"/>
</dbReference>
<name>A0A1I7Y0R2_9BILA</name>
<evidence type="ECO:0000313" key="3">
    <source>
        <dbReference type="WBParaSite" id="L893_g11565.t1"/>
    </source>
</evidence>
<feature type="compositionally biased region" description="Acidic residues" evidence="1">
    <location>
        <begin position="30"/>
        <end position="42"/>
    </location>
</feature>
<proteinExistence type="predicted"/>
<evidence type="ECO:0000313" key="2">
    <source>
        <dbReference type="Proteomes" id="UP000095287"/>
    </source>
</evidence>
<organism evidence="2 3">
    <name type="scientific">Steinernema glaseri</name>
    <dbReference type="NCBI Taxonomy" id="37863"/>
    <lineage>
        <taxon>Eukaryota</taxon>
        <taxon>Metazoa</taxon>
        <taxon>Ecdysozoa</taxon>
        <taxon>Nematoda</taxon>
        <taxon>Chromadorea</taxon>
        <taxon>Rhabditida</taxon>
        <taxon>Tylenchina</taxon>
        <taxon>Panagrolaimomorpha</taxon>
        <taxon>Strongyloidoidea</taxon>
        <taxon>Steinernematidae</taxon>
        <taxon>Steinernema</taxon>
    </lineage>
</organism>
<evidence type="ECO:0000256" key="1">
    <source>
        <dbReference type="SAM" id="MobiDB-lite"/>
    </source>
</evidence>
<accession>A0A1I7Y0R2</accession>
<feature type="region of interest" description="Disordered" evidence="1">
    <location>
        <begin position="1"/>
        <end position="43"/>
    </location>
</feature>
<dbReference type="AlphaFoldDB" id="A0A1I7Y0R2"/>
<sequence>MENSNEQVNEDSSNEQVEKHNPKSQQENNDTPEEEHEDEDAPEGFVIYVVDSDEERDEIHSFSPATLNHYVGDHLTLPDNIVPGEFLIKTTCIAVLLRPRSTRADILYTLFEIFDENPGTAAIDFVLGYLVHTKVFHMSPKYCYFTFQTDGDFFLTRDDFIMVRDVIQWKRSRDGKMAKIEKENEIYSKLTRTHIWY</sequence>
<reference evidence="3" key="1">
    <citation type="submission" date="2016-11" db="UniProtKB">
        <authorList>
            <consortium name="WormBaseParasite"/>
        </authorList>
    </citation>
    <scope>IDENTIFICATION</scope>
</reference>
<keyword evidence="2" id="KW-1185">Reference proteome</keyword>